<gene>
    <name evidence="3" type="ORF">HKW66_Vig0201020</name>
    <name evidence="4" type="ORF">LR48_Vigan11g116200</name>
</gene>
<protein>
    <submittedName>
        <fullName evidence="4">Uncharacterized protein</fullName>
    </submittedName>
</protein>
<dbReference type="EMBL" id="CM003381">
    <property type="protein sequence ID" value="KOM58128.1"/>
    <property type="molecule type" value="Genomic_DNA"/>
</dbReference>
<evidence type="ECO:0000313" key="3">
    <source>
        <dbReference type="EMBL" id="KAG2380730.1"/>
    </source>
</evidence>
<accession>A0A0L9VT56</accession>
<dbReference type="EMBL" id="JABFOF010000009">
    <property type="protein sequence ID" value="KAG2380730.1"/>
    <property type="molecule type" value="Genomic_DNA"/>
</dbReference>
<feature type="compositionally biased region" description="Polar residues" evidence="2">
    <location>
        <begin position="35"/>
        <end position="75"/>
    </location>
</feature>
<keyword evidence="1" id="KW-0175">Coiled coil</keyword>
<feature type="coiled-coil region" evidence="1">
    <location>
        <begin position="294"/>
        <end position="321"/>
    </location>
</feature>
<proteinExistence type="predicted"/>
<reference evidence="3 6" key="3">
    <citation type="submission" date="2020-05" db="EMBL/GenBank/DDBJ databases">
        <title>Vigna angularis (adzuki bean) Var. LongXiaoDou No. 4 denovo assembly.</title>
        <authorList>
            <person name="Xiang H."/>
        </authorList>
    </citation>
    <scope>NUCLEOTIDE SEQUENCE [LARGE SCALE GENOMIC DNA]</scope>
    <source>
        <tissue evidence="3">Leaf</tissue>
    </source>
</reference>
<evidence type="ECO:0000256" key="1">
    <source>
        <dbReference type="SAM" id="Coils"/>
    </source>
</evidence>
<dbReference type="Proteomes" id="UP000743370">
    <property type="component" value="Unassembled WGS sequence"/>
</dbReference>
<name>A0A0L9VT56_PHAAN</name>
<dbReference type="Proteomes" id="UP000053144">
    <property type="component" value="Chromosome 11"/>
</dbReference>
<reference evidence="5" key="1">
    <citation type="journal article" date="2015" name="Proc. Natl. Acad. Sci. U.S.A.">
        <title>Genome sequencing of adzuki bean (Vigna angularis) provides insight into high starch and low fat accumulation and domestication.</title>
        <authorList>
            <person name="Yang K."/>
            <person name="Tian Z."/>
            <person name="Chen C."/>
            <person name="Luo L."/>
            <person name="Zhao B."/>
            <person name="Wang Z."/>
            <person name="Yu L."/>
            <person name="Li Y."/>
            <person name="Sun Y."/>
            <person name="Li W."/>
            <person name="Chen Y."/>
            <person name="Li Y."/>
            <person name="Zhang Y."/>
            <person name="Ai D."/>
            <person name="Zhao J."/>
            <person name="Shang C."/>
            <person name="Ma Y."/>
            <person name="Wu B."/>
            <person name="Wang M."/>
            <person name="Gao L."/>
            <person name="Sun D."/>
            <person name="Zhang P."/>
            <person name="Guo F."/>
            <person name="Wang W."/>
            <person name="Li Y."/>
            <person name="Wang J."/>
            <person name="Varshney R.K."/>
            <person name="Wang J."/>
            <person name="Ling H.Q."/>
            <person name="Wan P."/>
        </authorList>
    </citation>
    <scope>NUCLEOTIDE SEQUENCE</scope>
    <source>
        <strain evidence="5">cv. Jingnong 6</strain>
    </source>
</reference>
<reference evidence="4" key="2">
    <citation type="submission" date="2015-02" db="EMBL/GenBank/DDBJ databases">
        <authorList>
            <person name="Chooi Y.-H."/>
        </authorList>
    </citation>
    <scope>NUCLEOTIDE SEQUENCE</scope>
    <source>
        <tissue evidence="4">Seedling</tissue>
    </source>
</reference>
<evidence type="ECO:0000313" key="6">
    <source>
        <dbReference type="Proteomes" id="UP000743370"/>
    </source>
</evidence>
<feature type="region of interest" description="Disordered" evidence="2">
    <location>
        <begin position="330"/>
        <end position="350"/>
    </location>
</feature>
<feature type="region of interest" description="Disordered" evidence="2">
    <location>
        <begin position="1"/>
        <end position="82"/>
    </location>
</feature>
<sequence>MGSSKSSTSNPSSAFSSRISHHGSSSNASLGRPSSDASIPNPTRQSKFSLSPNSNNVSAQQQMSTPPNFHSNNVFVNKPQRPPIRFPLPSGNVFAQKSTTVPSSYPIISTGHQRSGFFPSNPSVSQNFNLFAQQLMTALALGFDFIILNGQKLSARWLLFHVYAQQPTPTLGSYPIISTGQQLSEPQRTLHVDEEQIHLHNKISPFVPERSWRHRQFSSRLSEVKPEKGSWPSNDAFQTNMDDKDINIVQHWVDRMGEKNKGRLCEIGQLDAQYTAEGSLKHQPFTSNSAYQSYDELRQQLHAREQDYDDLKQQFENLENFVKRFLPPDAQPMVHQLQSTPPASQPPPQQ</sequence>
<feature type="compositionally biased region" description="Low complexity" evidence="2">
    <location>
        <begin position="1"/>
        <end position="29"/>
    </location>
</feature>
<evidence type="ECO:0000313" key="5">
    <source>
        <dbReference type="Proteomes" id="UP000053144"/>
    </source>
</evidence>
<dbReference type="Gramene" id="KOM58128">
    <property type="protein sequence ID" value="KOM58128"/>
    <property type="gene ID" value="LR48_Vigan11g116200"/>
</dbReference>
<dbReference type="AlphaFoldDB" id="A0A0L9VT56"/>
<evidence type="ECO:0000313" key="4">
    <source>
        <dbReference type="EMBL" id="KOM58128.1"/>
    </source>
</evidence>
<organism evidence="4 5">
    <name type="scientific">Phaseolus angularis</name>
    <name type="common">Azuki bean</name>
    <name type="synonym">Vigna angularis</name>
    <dbReference type="NCBI Taxonomy" id="3914"/>
    <lineage>
        <taxon>Eukaryota</taxon>
        <taxon>Viridiplantae</taxon>
        <taxon>Streptophyta</taxon>
        <taxon>Embryophyta</taxon>
        <taxon>Tracheophyta</taxon>
        <taxon>Spermatophyta</taxon>
        <taxon>Magnoliopsida</taxon>
        <taxon>eudicotyledons</taxon>
        <taxon>Gunneridae</taxon>
        <taxon>Pentapetalae</taxon>
        <taxon>rosids</taxon>
        <taxon>fabids</taxon>
        <taxon>Fabales</taxon>
        <taxon>Fabaceae</taxon>
        <taxon>Papilionoideae</taxon>
        <taxon>50 kb inversion clade</taxon>
        <taxon>NPAAA clade</taxon>
        <taxon>indigoferoid/millettioid clade</taxon>
        <taxon>Phaseoleae</taxon>
        <taxon>Vigna</taxon>
    </lineage>
</organism>
<evidence type="ECO:0000256" key="2">
    <source>
        <dbReference type="SAM" id="MobiDB-lite"/>
    </source>
</evidence>
<dbReference type="KEGG" id="var:108347676"/>